<evidence type="ECO:0000313" key="12">
    <source>
        <dbReference type="RefSeq" id="XP_020093958.1"/>
    </source>
</evidence>
<dbReference type="InterPro" id="IPR002100">
    <property type="entry name" value="TF_MADSbox"/>
</dbReference>
<dbReference type="Gene3D" id="3.40.1810.10">
    <property type="entry name" value="Transcription factor, MADS-box"/>
    <property type="match status" value="1"/>
</dbReference>
<dbReference type="PRINTS" id="PR00404">
    <property type="entry name" value="MADSDOMAIN"/>
</dbReference>
<dbReference type="RefSeq" id="XP_020093956.1">
    <property type="nucleotide sequence ID" value="XM_020238367.1"/>
</dbReference>
<dbReference type="GO" id="GO:0003700">
    <property type="term" value="F:DNA-binding transcription factor activity"/>
    <property type="evidence" value="ECO:0007669"/>
    <property type="project" value="InterPro"/>
</dbReference>
<evidence type="ECO:0000313" key="13">
    <source>
        <dbReference type="RefSeq" id="XP_020093959.1"/>
    </source>
</evidence>
<dbReference type="RefSeq" id="XP_020093958.1">
    <property type="nucleotide sequence ID" value="XM_020238369.1"/>
</dbReference>
<evidence type="ECO:0000313" key="16">
    <source>
        <dbReference type="RefSeq" id="XP_020093962.1"/>
    </source>
</evidence>
<feature type="domain" description="K-box" evidence="8">
    <location>
        <begin position="86"/>
        <end position="177"/>
    </location>
</feature>
<keyword evidence="3" id="KW-0238">DNA-binding</keyword>
<evidence type="ECO:0000256" key="5">
    <source>
        <dbReference type="ARBA" id="ARBA00023242"/>
    </source>
</evidence>
<dbReference type="Proteomes" id="UP000515123">
    <property type="component" value="Linkage group 8"/>
</dbReference>
<dbReference type="RefSeq" id="XP_020093964.1">
    <property type="nucleotide sequence ID" value="XM_020238375.1"/>
</dbReference>
<name>A0A6P5FLC4_ANACO</name>
<evidence type="ECO:0000313" key="9">
    <source>
        <dbReference type="Proteomes" id="UP000515123"/>
    </source>
</evidence>
<evidence type="ECO:0000256" key="1">
    <source>
        <dbReference type="ARBA" id="ARBA00004123"/>
    </source>
</evidence>
<evidence type="ECO:0000313" key="18">
    <source>
        <dbReference type="RefSeq" id="XP_020093964.1"/>
    </source>
</evidence>
<reference evidence="9" key="1">
    <citation type="journal article" date="2015" name="Nat. Genet.">
        <title>The pineapple genome and the evolution of CAM photosynthesis.</title>
        <authorList>
            <person name="Ming R."/>
            <person name="VanBuren R."/>
            <person name="Wai C.M."/>
            <person name="Tang H."/>
            <person name="Schatz M.C."/>
            <person name="Bowers J.E."/>
            <person name="Lyons E."/>
            <person name="Wang M.L."/>
            <person name="Chen J."/>
            <person name="Biggers E."/>
            <person name="Zhang J."/>
            <person name="Huang L."/>
            <person name="Zhang L."/>
            <person name="Miao W."/>
            <person name="Zhang J."/>
            <person name="Ye Z."/>
            <person name="Miao C."/>
            <person name="Lin Z."/>
            <person name="Wang H."/>
            <person name="Zhou H."/>
            <person name="Yim W.C."/>
            <person name="Priest H.D."/>
            <person name="Zheng C."/>
            <person name="Woodhouse M."/>
            <person name="Edger P.P."/>
            <person name="Guyot R."/>
            <person name="Guo H.B."/>
            <person name="Guo H."/>
            <person name="Zheng G."/>
            <person name="Singh R."/>
            <person name="Sharma A."/>
            <person name="Min X."/>
            <person name="Zheng Y."/>
            <person name="Lee H."/>
            <person name="Gurtowski J."/>
            <person name="Sedlazeck F.J."/>
            <person name="Harkess A."/>
            <person name="McKain M.R."/>
            <person name="Liao Z."/>
            <person name="Fang J."/>
            <person name="Liu J."/>
            <person name="Zhang X."/>
            <person name="Zhang Q."/>
            <person name="Hu W."/>
            <person name="Qin Y."/>
            <person name="Wang K."/>
            <person name="Chen L.Y."/>
            <person name="Shirley N."/>
            <person name="Lin Y.R."/>
            <person name="Liu L.Y."/>
            <person name="Hernandez A.G."/>
            <person name="Wright C.L."/>
            <person name="Bulone V."/>
            <person name="Tuskan G.A."/>
            <person name="Heath K."/>
            <person name="Zee F."/>
            <person name="Moore P.H."/>
            <person name="Sunkar R."/>
            <person name="Leebens-Mack J.H."/>
            <person name="Mockler T."/>
            <person name="Bennetzen J.L."/>
            <person name="Freeling M."/>
            <person name="Sankoff D."/>
            <person name="Paterson A.H."/>
            <person name="Zhu X."/>
            <person name="Yang X."/>
            <person name="Smith J.A."/>
            <person name="Cushman J.C."/>
            <person name="Paull R.E."/>
            <person name="Yu Q."/>
        </authorList>
    </citation>
    <scope>NUCLEOTIDE SEQUENCE [LARGE SCALE GENOMIC DNA]</scope>
    <source>
        <strain evidence="9">cv. F153</strain>
    </source>
</reference>
<dbReference type="SMR" id="A0A6P5FLC4"/>
<evidence type="ECO:0000256" key="2">
    <source>
        <dbReference type="ARBA" id="ARBA00023015"/>
    </source>
</evidence>
<dbReference type="PROSITE" id="PS00350">
    <property type="entry name" value="MADS_BOX_1"/>
    <property type="match status" value="1"/>
</dbReference>
<evidence type="ECO:0000256" key="6">
    <source>
        <dbReference type="SAM" id="Coils"/>
    </source>
</evidence>
<dbReference type="SMART" id="SM00432">
    <property type="entry name" value="MADS"/>
    <property type="match status" value="1"/>
</dbReference>
<dbReference type="InterPro" id="IPR033896">
    <property type="entry name" value="MEF2-like_N"/>
</dbReference>
<evidence type="ECO:0000313" key="17">
    <source>
        <dbReference type="RefSeq" id="XP_020093963.1"/>
    </source>
</evidence>
<dbReference type="RefSeq" id="XP_020093961.1">
    <property type="nucleotide sequence ID" value="XM_020238372.1"/>
</dbReference>
<keyword evidence="2" id="KW-0805">Transcription regulation</keyword>
<evidence type="ECO:0000259" key="8">
    <source>
        <dbReference type="PROSITE" id="PS51297"/>
    </source>
</evidence>
<dbReference type="RefSeq" id="XP_020093962.1">
    <property type="nucleotide sequence ID" value="XM_020238373.1"/>
</dbReference>
<feature type="domain" description="MADS-box" evidence="7">
    <location>
        <begin position="1"/>
        <end position="61"/>
    </location>
</feature>
<dbReference type="GO" id="GO:0045944">
    <property type="term" value="P:positive regulation of transcription by RNA polymerase II"/>
    <property type="evidence" value="ECO:0007669"/>
    <property type="project" value="InterPro"/>
</dbReference>
<dbReference type="PROSITE" id="PS50066">
    <property type="entry name" value="MADS_BOX_2"/>
    <property type="match status" value="1"/>
</dbReference>
<dbReference type="CDD" id="cd00265">
    <property type="entry name" value="MADS_MEF2_like"/>
    <property type="match status" value="1"/>
</dbReference>
<evidence type="ECO:0000313" key="14">
    <source>
        <dbReference type="RefSeq" id="XP_020093960.1"/>
    </source>
</evidence>
<dbReference type="InterPro" id="IPR050142">
    <property type="entry name" value="MADS-box/MEF2_TF"/>
</dbReference>
<sequence>MVRGKTEMKRIENATSRQVTFSKRRNGLLKKAFELSVLCDAEVAVIVFSPKGKLYEFGSASMQKTIDRYRTYSKNDCDKGAVEQNIQQLKFQITIMSKKLESLEASKKKLLGENLDSCCVEELHELESTIEKSLHRIRGRKIKFLEEQIAQLKEKQEKMLQKKNEALREQCMFQNQVPLATLRDVAPHRDAANHPMDVETELCIGWPRTREEP</sequence>
<evidence type="ECO:0000313" key="11">
    <source>
        <dbReference type="RefSeq" id="XP_020093957.1"/>
    </source>
</evidence>
<dbReference type="RefSeq" id="XP_020093960.1">
    <property type="nucleotide sequence ID" value="XM_020238371.1"/>
</dbReference>
<dbReference type="PANTHER" id="PTHR48019">
    <property type="entry name" value="SERUM RESPONSE FACTOR HOMOLOG"/>
    <property type="match status" value="1"/>
</dbReference>
<evidence type="ECO:0000313" key="15">
    <source>
        <dbReference type="RefSeq" id="XP_020093961.1"/>
    </source>
</evidence>
<dbReference type="RefSeq" id="XP_020093963.1">
    <property type="nucleotide sequence ID" value="XM_020238374.1"/>
</dbReference>
<dbReference type="RefSeq" id="XP_020093959.1">
    <property type="nucleotide sequence ID" value="XM_020238370.1"/>
</dbReference>
<organism evidence="14">
    <name type="scientific">Ananas comosus</name>
    <name type="common">Pineapple</name>
    <name type="synonym">Ananas ananas</name>
    <dbReference type="NCBI Taxonomy" id="4615"/>
    <lineage>
        <taxon>Eukaryota</taxon>
        <taxon>Viridiplantae</taxon>
        <taxon>Streptophyta</taxon>
        <taxon>Embryophyta</taxon>
        <taxon>Tracheophyta</taxon>
        <taxon>Spermatophyta</taxon>
        <taxon>Magnoliopsida</taxon>
        <taxon>Liliopsida</taxon>
        <taxon>Poales</taxon>
        <taxon>Bromeliaceae</taxon>
        <taxon>Bromelioideae</taxon>
        <taxon>Ananas</taxon>
    </lineage>
</organism>
<comment type="subcellular location">
    <subcellularLocation>
        <location evidence="1">Nucleus</location>
    </subcellularLocation>
</comment>
<evidence type="ECO:0000256" key="3">
    <source>
        <dbReference type="ARBA" id="ARBA00023125"/>
    </source>
</evidence>
<dbReference type="GO" id="GO:0046983">
    <property type="term" value="F:protein dimerization activity"/>
    <property type="evidence" value="ECO:0007669"/>
    <property type="project" value="InterPro"/>
</dbReference>
<dbReference type="FunFam" id="3.40.1810.10:FF:000003">
    <property type="entry name" value="MADS-box transcription factor MADS-MC"/>
    <property type="match status" value="1"/>
</dbReference>
<dbReference type="Pfam" id="PF01486">
    <property type="entry name" value="K-box"/>
    <property type="match status" value="1"/>
</dbReference>
<keyword evidence="4" id="KW-0804">Transcription</keyword>
<dbReference type="GO" id="GO:0005634">
    <property type="term" value="C:nucleus"/>
    <property type="evidence" value="ECO:0007669"/>
    <property type="project" value="UniProtKB-SubCell"/>
</dbReference>
<dbReference type="GeneID" id="109714009"/>
<dbReference type="Pfam" id="PF00319">
    <property type="entry name" value="SRF-TF"/>
    <property type="match status" value="1"/>
</dbReference>
<feature type="coiled-coil region" evidence="6">
    <location>
        <begin position="142"/>
        <end position="170"/>
    </location>
</feature>
<evidence type="ECO:0000259" key="7">
    <source>
        <dbReference type="PROSITE" id="PS50066"/>
    </source>
</evidence>
<protein>
    <submittedName>
        <fullName evidence="10 11">MADS-box transcription factor 50-like isoform X1</fullName>
    </submittedName>
</protein>
<dbReference type="InterPro" id="IPR036879">
    <property type="entry name" value="TF_MADSbox_sf"/>
</dbReference>
<keyword evidence="6" id="KW-0175">Coiled coil</keyword>
<evidence type="ECO:0000256" key="4">
    <source>
        <dbReference type="ARBA" id="ARBA00023163"/>
    </source>
</evidence>
<dbReference type="SUPFAM" id="SSF55455">
    <property type="entry name" value="SRF-like"/>
    <property type="match status" value="1"/>
</dbReference>
<keyword evidence="5" id="KW-0539">Nucleus</keyword>
<proteinExistence type="predicted"/>
<keyword evidence="9" id="KW-1185">Reference proteome</keyword>
<dbReference type="GO" id="GO:0000977">
    <property type="term" value="F:RNA polymerase II transcription regulatory region sequence-specific DNA binding"/>
    <property type="evidence" value="ECO:0007669"/>
    <property type="project" value="InterPro"/>
</dbReference>
<dbReference type="OrthoDB" id="1933443at2759"/>
<accession>A0A6P5FLC4</accession>
<dbReference type="PROSITE" id="PS51297">
    <property type="entry name" value="K_BOX"/>
    <property type="match status" value="1"/>
</dbReference>
<evidence type="ECO:0000313" key="10">
    <source>
        <dbReference type="RefSeq" id="XP_020093956.1"/>
    </source>
</evidence>
<dbReference type="InterPro" id="IPR002487">
    <property type="entry name" value="TF_Kbox"/>
</dbReference>
<gene>
    <name evidence="10 11 12 13 14 15 16 17 18" type="primary">LOC109714009</name>
</gene>
<reference evidence="10 11" key="2">
    <citation type="submission" date="2025-04" db="UniProtKB">
        <authorList>
            <consortium name="RefSeq"/>
        </authorList>
    </citation>
    <scope>IDENTIFICATION</scope>
    <source>
        <tissue evidence="10 11">Leaf</tissue>
    </source>
</reference>
<dbReference type="AlphaFoldDB" id="A0A6P5FLC4"/>
<dbReference type="RefSeq" id="XP_020093957.1">
    <property type="nucleotide sequence ID" value="XM_020238368.1"/>
</dbReference>